<dbReference type="InterPro" id="IPR050661">
    <property type="entry name" value="BglG_antiterminators"/>
</dbReference>
<comment type="caution">
    <text evidence="4">The sequence shown here is derived from an EMBL/GenBank/DDBJ whole genome shotgun (WGS) entry which is preliminary data.</text>
</comment>
<evidence type="ECO:0000259" key="3">
    <source>
        <dbReference type="Pfam" id="PF05043"/>
    </source>
</evidence>
<protein>
    <recommendedName>
        <fullName evidence="3">Mga helix-turn-helix domain-containing protein</fullName>
    </recommendedName>
</protein>
<organism evidence="4 5">
    <name type="scientific">Enterococcus avium</name>
    <name type="common">Streptococcus avium</name>
    <dbReference type="NCBI Taxonomy" id="33945"/>
    <lineage>
        <taxon>Bacteria</taxon>
        <taxon>Bacillati</taxon>
        <taxon>Bacillota</taxon>
        <taxon>Bacilli</taxon>
        <taxon>Lactobacillales</taxon>
        <taxon>Enterococcaceae</taxon>
        <taxon>Enterococcus</taxon>
    </lineage>
</organism>
<keyword evidence="1" id="KW-0805">Transcription regulation</keyword>
<evidence type="ECO:0000313" key="5">
    <source>
        <dbReference type="Proteomes" id="UP000316316"/>
    </source>
</evidence>
<evidence type="ECO:0000313" key="4">
    <source>
        <dbReference type="EMBL" id="TRZ34260.1"/>
    </source>
</evidence>
<feature type="domain" description="Mga helix-turn-helix" evidence="3">
    <location>
        <begin position="82"/>
        <end position="168"/>
    </location>
</feature>
<proteinExistence type="predicted"/>
<dbReference type="Pfam" id="PF05043">
    <property type="entry name" value="Mga"/>
    <property type="match status" value="1"/>
</dbReference>
<name>A0A8B5W2T9_ENTAV</name>
<accession>A0A8B5W2T9</accession>
<dbReference type="PANTHER" id="PTHR30185:SF12">
    <property type="entry name" value="TRANSCRIPTIONAL REGULATOR MANR"/>
    <property type="match status" value="1"/>
</dbReference>
<dbReference type="EMBL" id="PDXQ01000001">
    <property type="protein sequence ID" value="TRZ34260.1"/>
    <property type="molecule type" value="Genomic_DNA"/>
</dbReference>
<dbReference type="PANTHER" id="PTHR30185">
    <property type="entry name" value="CRYPTIC BETA-GLUCOSIDE BGL OPERON ANTITERMINATOR"/>
    <property type="match status" value="1"/>
</dbReference>
<dbReference type="InterPro" id="IPR007737">
    <property type="entry name" value="Mga_HTH"/>
</dbReference>
<sequence length="515" mass="61596">MILELMDSRYLKRFLLLDYLHINQNHSIELMELVKLSQVSYPTVKKIITDIRMDIIDLGYSEYVELIDLPEQNKVIWNVKKNFSLMIFRLYYLENSYRFQLFSLFLEPKEWTISEITKKINTTYTMVKKELIYLERFITINANNLHLRTDRRLTLLGDEVTIRLFYTGIFQQVYGGYKWPFVFISTNEIINLLESLDVGIYRKFSARFVSIHYGLAISLLRANKRSIPDNVYYWEPISIQEKKMYDHLFSLLKKKMAMIHPTILKREVKFIISCIIASDLGHHDGSLPVFFNESPKLKEIGFLHMINEKVHMVERFALRKMTTKERDKLFARLVGVFYQILIYQEALHQRLIDLYVYHPFDFPANKERERTFYQIFMSKCSRNLNAFEAEYIEYFCVAYYKILFFELDRQLFHPKIRIFIISNRTPEMLVSTKLQTIGDYFYIEIADSLCREVDLILTDIALSNQTKSFLPRKIPILYLTEGYCPSDNKLLQEILPKIADKKYREIKKIGHEKRF</sequence>
<evidence type="ECO:0000256" key="2">
    <source>
        <dbReference type="ARBA" id="ARBA00023163"/>
    </source>
</evidence>
<gene>
    <name evidence="4" type="ORF">AUF17_09320</name>
</gene>
<reference evidence="4 5" key="1">
    <citation type="submission" date="2017-10" db="EMBL/GenBank/DDBJ databases">
        <title>FDA dAtabase for Regulatory Grade micrObial Sequences (FDA-ARGOS): Supporting development and validation of Infectious Disease Dx tests.</title>
        <authorList>
            <person name="Campos J."/>
            <person name="Goldberg B."/>
            <person name="Tallon L.J."/>
            <person name="Sadzewicz L."/>
            <person name="Sengamalay N."/>
            <person name="Ott S."/>
            <person name="Godinez A."/>
            <person name="Nagaraj S."/>
            <person name="Vyas G."/>
            <person name="Aluvathingal J."/>
            <person name="Nadendla S."/>
            <person name="Geyer C."/>
            <person name="Nandy P."/>
            <person name="Hobson J."/>
            <person name="Sichtig H."/>
        </authorList>
    </citation>
    <scope>NUCLEOTIDE SEQUENCE [LARGE SCALE GENOMIC DNA]</scope>
    <source>
        <strain evidence="4 5">FDAARGOS_185</strain>
    </source>
</reference>
<dbReference type="RefSeq" id="WP_144324976.1">
    <property type="nucleotide sequence ID" value="NZ_CAXOGR010000026.1"/>
</dbReference>
<dbReference type="Proteomes" id="UP000316316">
    <property type="component" value="Unassembled WGS sequence"/>
</dbReference>
<keyword evidence="2" id="KW-0804">Transcription</keyword>
<evidence type="ECO:0000256" key="1">
    <source>
        <dbReference type="ARBA" id="ARBA00023015"/>
    </source>
</evidence>
<dbReference type="AlphaFoldDB" id="A0A8B5W2T9"/>